<reference evidence="2" key="1">
    <citation type="submission" date="2020-04" db="EMBL/GenBank/DDBJ databases">
        <authorList>
            <person name="Alioto T."/>
            <person name="Alioto T."/>
            <person name="Gomez Garrido J."/>
        </authorList>
    </citation>
    <scope>NUCLEOTIDE SEQUENCE</scope>
    <source>
        <strain evidence="2">A484AB</strain>
    </source>
</reference>
<feature type="compositionally biased region" description="Acidic residues" evidence="1">
    <location>
        <begin position="145"/>
        <end position="158"/>
    </location>
</feature>
<dbReference type="PANTHER" id="PTHR23146:SF0">
    <property type="entry name" value="RNA POLYMERASE-ASSOCIATED PROTEIN LEO1"/>
    <property type="match status" value="1"/>
</dbReference>
<accession>A0A6S7I807</accession>
<feature type="compositionally biased region" description="Acidic residues" evidence="1">
    <location>
        <begin position="11"/>
        <end position="22"/>
    </location>
</feature>
<feature type="region of interest" description="Disordered" evidence="1">
    <location>
        <begin position="1"/>
        <end position="197"/>
    </location>
</feature>
<feature type="compositionally biased region" description="Acidic residues" evidence="1">
    <location>
        <begin position="184"/>
        <end position="194"/>
    </location>
</feature>
<dbReference type="OrthoDB" id="20844at2759"/>
<dbReference type="EMBL" id="CACRXK020007367">
    <property type="protein sequence ID" value="CAB4012070.1"/>
    <property type="molecule type" value="Genomic_DNA"/>
</dbReference>
<evidence type="ECO:0000256" key="1">
    <source>
        <dbReference type="SAM" id="MobiDB-lite"/>
    </source>
</evidence>
<feature type="compositionally biased region" description="Acidic residues" evidence="1">
    <location>
        <begin position="66"/>
        <end position="92"/>
    </location>
</feature>
<evidence type="ECO:0000313" key="2">
    <source>
        <dbReference type="EMBL" id="CAB4012070.1"/>
    </source>
</evidence>
<name>A0A6S7I807_PARCT</name>
<organism evidence="2 3">
    <name type="scientific">Paramuricea clavata</name>
    <name type="common">Red gorgonian</name>
    <name type="synonym">Violescent sea-whip</name>
    <dbReference type="NCBI Taxonomy" id="317549"/>
    <lineage>
        <taxon>Eukaryota</taxon>
        <taxon>Metazoa</taxon>
        <taxon>Cnidaria</taxon>
        <taxon>Anthozoa</taxon>
        <taxon>Octocorallia</taxon>
        <taxon>Malacalcyonacea</taxon>
        <taxon>Plexauridae</taxon>
        <taxon>Paramuricea</taxon>
    </lineage>
</organism>
<gene>
    <name evidence="2" type="ORF">PACLA_8A008113</name>
</gene>
<dbReference type="GO" id="GO:0006368">
    <property type="term" value="P:transcription elongation by RNA polymerase II"/>
    <property type="evidence" value="ECO:0007669"/>
    <property type="project" value="InterPro"/>
</dbReference>
<feature type="compositionally biased region" description="Basic and acidic residues" evidence="1">
    <location>
        <begin position="93"/>
        <end position="102"/>
    </location>
</feature>
<feature type="compositionally biased region" description="Acidic residues" evidence="1">
    <location>
        <begin position="103"/>
        <end position="114"/>
    </location>
</feature>
<feature type="compositionally biased region" description="Basic and acidic residues" evidence="1">
    <location>
        <begin position="168"/>
        <end position="183"/>
    </location>
</feature>
<feature type="non-terminal residue" evidence="2">
    <location>
        <position position="468"/>
    </location>
</feature>
<dbReference type="GO" id="GO:0032968">
    <property type="term" value="P:positive regulation of transcription elongation by RNA polymerase II"/>
    <property type="evidence" value="ECO:0007669"/>
    <property type="project" value="TreeGrafter"/>
</dbReference>
<dbReference type="PANTHER" id="PTHR23146">
    <property type="entry name" value="LEO1 PROTEIN"/>
    <property type="match status" value="1"/>
</dbReference>
<dbReference type="InterPro" id="IPR007149">
    <property type="entry name" value="Leo1"/>
</dbReference>
<protein>
    <submittedName>
        <fullName evidence="2">RNA polymerase-associated LEO1, partial</fullName>
    </submittedName>
</protein>
<dbReference type="GO" id="GO:0016593">
    <property type="term" value="C:Cdc73/Paf1 complex"/>
    <property type="evidence" value="ECO:0007669"/>
    <property type="project" value="InterPro"/>
</dbReference>
<dbReference type="GO" id="GO:1990269">
    <property type="term" value="F:RNA polymerase II C-terminal domain phosphoserine binding"/>
    <property type="evidence" value="ECO:0007669"/>
    <property type="project" value="TreeGrafter"/>
</dbReference>
<feature type="compositionally biased region" description="Basic and acidic residues" evidence="1">
    <location>
        <begin position="115"/>
        <end position="125"/>
    </location>
</feature>
<sequence>MSMTDLFGSDEGSDVEGSDDENSTSVRETVGKQNAQSSSDEQSVEEGDVGEEGEEEDREEERNKEDDEEEQEERQEEEEEMEGEKSEQEDEHEEKVEIKNDSENEGSSEEEEAEQSDKEEKQSNKEDEEEKPIASSKNVSSMDLFGEDVSSEEDEDEVEKGQETTTTQEKETAAESFQHHDLGSDEEQEEEQPEETQINVEIPYCKFSLGSEMAFVKLPNFLSVETKPFDLTTYEDEFEEDEVMDDEGRSRLKLRVENTIRWRNAKDDEGNDIKESNARVVRWSDGTMSLLLGAEVFDIHKTKIDGEHNHLFVQQGTGLQAQAIFREKLTFRPHSTNSQTHRKMTLSIADRVSKTGKIKILPVVGKDPESQKSELIKKEEEKLRTQLRRENQQRRMRERSNARGLTASYLEPDRYDDDEEALEQSLLAMKKHYKKGLAKKPDRYDDDEEGLEQSLLAMKKHYKKGLAK</sequence>
<dbReference type="Pfam" id="PF04004">
    <property type="entry name" value="Leo1"/>
    <property type="match status" value="1"/>
</dbReference>
<feature type="compositionally biased region" description="Polar residues" evidence="1">
    <location>
        <begin position="23"/>
        <end position="39"/>
    </location>
</feature>
<dbReference type="Proteomes" id="UP001152795">
    <property type="component" value="Unassembled WGS sequence"/>
</dbReference>
<evidence type="ECO:0000313" key="3">
    <source>
        <dbReference type="Proteomes" id="UP001152795"/>
    </source>
</evidence>
<comment type="caution">
    <text evidence="2">The sequence shown here is derived from an EMBL/GenBank/DDBJ whole genome shotgun (WGS) entry which is preliminary data.</text>
</comment>
<feature type="compositionally biased region" description="Acidic residues" evidence="1">
    <location>
        <begin position="42"/>
        <end position="59"/>
    </location>
</feature>
<proteinExistence type="predicted"/>
<keyword evidence="3" id="KW-1185">Reference proteome</keyword>
<dbReference type="AlphaFoldDB" id="A0A6S7I807"/>